<dbReference type="Proteomes" id="UP001596024">
    <property type="component" value="Unassembled WGS sequence"/>
</dbReference>
<dbReference type="SUPFAM" id="SSF56219">
    <property type="entry name" value="DNase I-like"/>
    <property type="match status" value="1"/>
</dbReference>
<dbReference type="Gene3D" id="3.60.10.10">
    <property type="entry name" value="Endonuclease/exonuclease/phosphatase"/>
    <property type="match status" value="1"/>
</dbReference>
<dbReference type="RefSeq" id="WP_144253273.1">
    <property type="nucleotide sequence ID" value="NZ_JBHSGQ010000007.1"/>
</dbReference>
<keyword evidence="2" id="KW-0378">Hydrolase</keyword>
<dbReference type="GO" id="GO:0004519">
    <property type="term" value="F:endonuclease activity"/>
    <property type="evidence" value="ECO:0007669"/>
    <property type="project" value="UniProtKB-KW"/>
</dbReference>
<dbReference type="InterPro" id="IPR005135">
    <property type="entry name" value="Endo/exonuclease/phosphatase"/>
</dbReference>
<gene>
    <name evidence="2" type="ORF">ACFPB0_12485</name>
</gene>
<keyword evidence="2" id="KW-0540">Nuclease</keyword>
<reference evidence="3" key="1">
    <citation type="journal article" date="2019" name="Int. J. Syst. Evol. Microbiol.">
        <title>The Global Catalogue of Microorganisms (GCM) 10K type strain sequencing project: providing services to taxonomists for standard genome sequencing and annotation.</title>
        <authorList>
            <consortium name="The Broad Institute Genomics Platform"/>
            <consortium name="The Broad Institute Genome Sequencing Center for Infectious Disease"/>
            <person name="Wu L."/>
            <person name="Ma J."/>
        </authorList>
    </citation>
    <scope>NUCLEOTIDE SEQUENCE [LARGE SCALE GENOMIC DNA]</scope>
    <source>
        <strain evidence="3">CCUG 62981</strain>
    </source>
</reference>
<proteinExistence type="predicted"/>
<dbReference type="PROSITE" id="PS51257">
    <property type="entry name" value="PROKAR_LIPOPROTEIN"/>
    <property type="match status" value="1"/>
</dbReference>
<keyword evidence="3" id="KW-1185">Reference proteome</keyword>
<dbReference type="Pfam" id="PF03372">
    <property type="entry name" value="Exo_endo_phos"/>
    <property type="match status" value="1"/>
</dbReference>
<dbReference type="InterPro" id="IPR036691">
    <property type="entry name" value="Endo/exonu/phosph_ase_sf"/>
</dbReference>
<comment type="caution">
    <text evidence="2">The sequence shown here is derived from an EMBL/GenBank/DDBJ whole genome shotgun (WGS) entry which is preliminary data.</text>
</comment>
<protein>
    <submittedName>
        <fullName evidence="2">Endonuclease/exonuclease/phosphatase family protein</fullName>
    </submittedName>
</protein>
<accession>A0ABV9NDT0</accession>
<evidence type="ECO:0000313" key="3">
    <source>
        <dbReference type="Proteomes" id="UP001596024"/>
    </source>
</evidence>
<name>A0ABV9NDT0_9PROT</name>
<evidence type="ECO:0000259" key="1">
    <source>
        <dbReference type="Pfam" id="PF03372"/>
    </source>
</evidence>
<feature type="domain" description="Endonuclease/exonuclease/phosphatase" evidence="1">
    <location>
        <begin position="36"/>
        <end position="287"/>
    </location>
</feature>
<evidence type="ECO:0000313" key="2">
    <source>
        <dbReference type="EMBL" id="MFC4726111.1"/>
    </source>
</evidence>
<dbReference type="EMBL" id="JBHSGQ010000007">
    <property type="protein sequence ID" value="MFC4726111.1"/>
    <property type="molecule type" value="Genomic_DNA"/>
</dbReference>
<keyword evidence="2" id="KW-0255">Endonuclease</keyword>
<sequence>MRHLWAAACGALLLTACGQDGARAPERASDTLRVAAWNIEHLTAETGAGCAPRDEAALDLVADYIAAVDADVWLLQEIDGEAALERVFGEGWSFHVEEREAVGEYPLCRGRDDGSRLRAQNTAVAVRDGVAHSRIPDLDALDVAGAGRMRHGVAVTVFDNEPIDLMSLHLASGCHEGEESNVCPTLFSQIEVLEGWIDTRSAMGRAVIVGGDFNRRLELDADLVWSELNDGDPYPLHVAGPGIRPQCDPRYGEFIDFLILNNHAQGRKIQGSFHETTYGRGDRPSDHCPILIDLRR</sequence>
<organism evidence="2 3">
    <name type="scientific">Glycocaulis abyssi</name>
    <dbReference type="NCBI Taxonomy" id="1433403"/>
    <lineage>
        <taxon>Bacteria</taxon>
        <taxon>Pseudomonadati</taxon>
        <taxon>Pseudomonadota</taxon>
        <taxon>Alphaproteobacteria</taxon>
        <taxon>Maricaulales</taxon>
        <taxon>Maricaulaceae</taxon>
        <taxon>Glycocaulis</taxon>
    </lineage>
</organism>